<evidence type="ECO:0000256" key="4">
    <source>
        <dbReference type="PROSITE-ProRule" id="PRU00335"/>
    </source>
</evidence>
<dbReference type="Proteomes" id="UP001596108">
    <property type="component" value="Unassembled WGS sequence"/>
</dbReference>
<evidence type="ECO:0000313" key="6">
    <source>
        <dbReference type="EMBL" id="MFC5529857.1"/>
    </source>
</evidence>
<protein>
    <submittedName>
        <fullName evidence="6">TetR/AcrR family transcriptional regulator</fullName>
    </submittedName>
</protein>
<dbReference type="SUPFAM" id="SSF48498">
    <property type="entry name" value="Tetracyclin repressor-like, C-terminal domain"/>
    <property type="match status" value="1"/>
</dbReference>
<dbReference type="PROSITE" id="PS50977">
    <property type="entry name" value="HTH_TETR_2"/>
    <property type="match status" value="1"/>
</dbReference>
<dbReference type="RefSeq" id="WP_378111780.1">
    <property type="nucleotide sequence ID" value="NZ_JBHSNC010000031.1"/>
</dbReference>
<reference evidence="7" key="1">
    <citation type="journal article" date="2019" name="Int. J. Syst. Evol. Microbiol.">
        <title>The Global Catalogue of Microorganisms (GCM) 10K type strain sequencing project: providing services to taxonomists for standard genome sequencing and annotation.</title>
        <authorList>
            <consortium name="The Broad Institute Genomics Platform"/>
            <consortium name="The Broad Institute Genome Sequencing Center for Infectious Disease"/>
            <person name="Wu L."/>
            <person name="Ma J."/>
        </authorList>
    </citation>
    <scope>NUCLEOTIDE SEQUENCE [LARGE SCALE GENOMIC DNA]</scope>
    <source>
        <strain evidence="7">CGMCC 1.18578</strain>
    </source>
</reference>
<organism evidence="6 7">
    <name type="scientific">Cohnella yongneupensis</name>
    <dbReference type="NCBI Taxonomy" id="425006"/>
    <lineage>
        <taxon>Bacteria</taxon>
        <taxon>Bacillati</taxon>
        <taxon>Bacillota</taxon>
        <taxon>Bacilli</taxon>
        <taxon>Bacillales</taxon>
        <taxon>Paenibacillaceae</taxon>
        <taxon>Cohnella</taxon>
    </lineage>
</organism>
<feature type="DNA-binding region" description="H-T-H motif" evidence="4">
    <location>
        <begin position="63"/>
        <end position="82"/>
    </location>
</feature>
<evidence type="ECO:0000256" key="2">
    <source>
        <dbReference type="ARBA" id="ARBA00023125"/>
    </source>
</evidence>
<keyword evidence="7" id="KW-1185">Reference proteome</keyword>
<evidence type="ECO:0000256" key="1">
    <source>
        <dbReference type="ARBA" id="ARBA00023015"/>
    </source>
</evidence>
<name>A0ABW0R253_9BACL</name>
<dbReference type="PANTHER" id="PTHR30055">
    <property type="entry name" value="HTH-TYPE TRANSCRIPTIONAL REGULATOR RUTR"/>
    <property type="match status" value="1"/>
</dbReference>
<evidence type="ECO:0000256" key="3">
    <source>
        <dbReference type="ARBA" id="ARBA00023163"/>
    </source>
</evidence>
<sequence length="266" mass="29863">MTDLHNDDNLLDEEALNRLPNGAKLSWGIVKQSRRGPKGELSIAKIVEAAIELADRDGLAAVSMNRVASSLGFTTMSLYRYVTSKEELLLLMQDAVCDRNIPPERTDGNWREDMRGYVRACIEVFEQHPWYGDIPISGIPIAPNTLRYIDWVMRSMRDFPINDFEKMSFLLLISSYARSCGIIHRDMMRAIEAGASAESFSGMSFGPALRQLVTPERYPDLYPVIASGVYTGEREQDNPIGNDFDFGLERILDGIAVYLESKGKIG</sequence>
<evidence type="ECO:0000259" key="5">
    <source>
        <dbReference type="PROSITE" id="PS50977"/>
    </source>
</evidence>
<dbReference type="Gene3D" id="1.10.357.10">
    <property type="entry name" value="Tetracycline Repressor, domain 2"/>
    <property type="match status" value="1"/>
</dbReference>
<dbReference type="Pfam" id="PF02909">
    <property type="entry name" value="TetR_C_1"/>
    <property type="match status" value="1"/>
</dbReference>
<keyword evidence="3" id="KW-0804">Transcription</keyword>
<dbReference type="SUPFAM" id="SSF46689">
    <property type="entry name" value="Homeodomain-like"/>
    <property type="match status" value="1"/>
</dbReference>
<accession>A0ABW0R253</accession>
<gene>
    <name evidence="6" type="ORF">ACFPQ4_10420</name>
</gene>
<dbReference type="PANTHER" id="PTHR30055:SF151">
    <property type="entry name" value="TRANSCRIPTIONAL REGULATORY PROTEIN"/>
    <property type="match status" value="1"/>
</dbReference>
<dbReference type="InterPro" id="IPR004111">
    <property type="entry name" value="Repressor_TetR_C"/>
</dbReference>
<dbReference type="PRINTS" id="PR00455">
    <property type="entry name" value="HTHTETR"/>
</dbReference>
<dbReference type="EMBL" id="JBHSNC010000031">
    <property type="protein sequence ID" value="MFC5529857.1"/>
    <property type="molecule type" value="Genomic_DNA"/>
</dbReference>
<dbReference type="Gene3D" id="1.10.10.60">
    <property type="entry name" value="Homeodomain-like"/>
    <property type="match status" value="1"/>
</dbReference>
<dbReference type="Pfam" id="PF00440">
    <property type="entry name" value="TetR_N"/>
    <property type="match status" value="1"/>
</dbReference>
<dbReference type="InterPro" id="IPR036271">
    <property type="entry name" value="Tet_transcr_reg_TetR-rel_C_sf"/>
</dbReference>
<proteinExistence type="predicted"/>
<dbReference type="InterPro" id="IPR050109">
    <property type="entry name" value="HTH-type_TetR-like_transc_reg"/>
</dbReference>
<evidence type="ECO:0000313" key="7">
    <source>
        <dbReference type="Proteomes" id="UP001596108"/>
    </source>
</evidence>
<keyword evidence="2 4" id="KW-0238">DNA-binding</keyword>
<dbReference type="InterPro" id="IPR009057">
    <property type="entry name" value="Homeodomain-like_sf"/>
</dbReference>
<comment type="caution">
    <text evidence="6">The sequence shown here is derived from an EMBL/GenBank/DDBJ whole genome shotgun (WGS) entry which is preliminary data.</text>
</comment>
<keyword evidence="1" id="KW-0805">Transcription regulation</keyword>
<feature type="domain" description="HTH tetR-type" evidence="5">
    <location>
        <begin position="40"/>
        <end position="100"/>
    </location>
</feature>
<dbReference type="InterPro" id="IPR001647">
    <property type="entry name" value="HTH_TetR"/>
</dbReference>